<dbReference type="InterPro" id="IPR027417">
    <property type="entry name" value="P-loop_NTPase"/>
</dbReference>
<feature type="transmembrane region" description="Helical" evidence="1">
    <location>
        <begin position="564"/>
        <end position="585"/>
    </location>
</feature>
<keyword evidence="1" id="KW-0812">Transmembrane</keyword>
<feature type="transmembrane region" description="Helical" evidence="1">
    <location>
        <begin position="316"/>
        <end position="337"/>
    </location>
</feature>
<feature type="transmembrane region" description="Helical" evidence="1">
    <location>
        <begin position="358"/>
        <end position="379"/>
    </location>
</feature>
<feature type="transmembrane region" description="Helical" evidence="1">
    <location>
        <begin position="591"/>
        <end position="607"/>
    </location>
</feature>
<feature type="transmembrane region" description="Helical" evidence="1">
    <location>
        <begin position="851"/>
        <end position="870"/>
    </location>
</feature>
<dbReference type="RefSeq" id="WP_286256299.1">
    <property type="nucleotide sequence ID" value="NZ_AP018448.1"/>
</dbReference>
<protein>
    <submittedName>
        <fullName evidence="2">Uncharacterized protein</fullName>
    </submittedName>
</protein>
<name>A0ABM7FIJ3_9ACTN</name>
<dbReference type="SUPFAM" id="SSF52540">
    <property type="entry name" value="P-loop containing nucleoside triphosphate hydrolases"/>
    <property type="match status" value="1"/>
</dbReference>
<reference evidence="2 3" key="1">
    <citation type="journal article" date="2010" name="ChemBioChem">
        <title>Cloning and characterization of the biosynthetic gene cluster of 16-membered macrolide antibiotic FD-891: involvement of a dual functional cytochrome P450 monooxygenase catalyzing epoxidation and hydroxylation.</title>
        <authorList>
            <person name="Kudo F."/>
            <person name="Motegi A."/>
            <person name="Mizoue K."/>
            <person name="Eguchi T."/>
        </authorList>
    </citation>
    <scope>NUCLEOTIDE SEQUENCE [LARGE SCALE GENOMIC DNA]</scope>
    <source>
        <strain evidence="2 3">A-8890</strain>
    </source>
</reference>
<feature type="transmembrane region" description="Helical" evidence="1">
    <location>
        <begin position="619"/>
        <end position="638"/>
    </location>
</feature>
<evidence type="ECO:0000313" key="2">
    <source>
        <dbReference type="EMBL" id="BBC36020.1"/>
    </source>
</evidence>
<dbReference type="EMBL" id="AP018448">
    <property type="protein sequence ID" value="BBC36020.1"/>
    <property type="molecule type" value="Genomic_DNA"/>
</dbReference>
<evidence type="ECO:0000256" key="1">
    <source>
        <dbReference type="SAM" id="Phobius"/>
    </source>
</evidence>
<gene>
    <name evidence="2" type="ORF">SGFS_073140</name>
</gene>
<dbReference type="Proteomes" id="UP001321542">
    <property type="component" value="Chromosome"/>
</dbReference>
<keyword evidence="1" id="KW-0472">Membrane</keyword>
<organism evidence="2 3">
    <name type="scientific">Streptomyces graminofaciens</name>
    <dbReference type="NCBI Taxonomy" id="68212"/>
    <lineage>
        <taxon>Bacteria</taxon>
        <taxon>Bacillati</taxon>
        <taxon>Actinomycetota</taxon>
        <taxon>Actinomycetes</taxon>
        <taxon>Kitasatosporales</taxon>
        <taxon>Streptomycetaceae</taxon>
        <taxon>Streptomyces</taxon>
    </lineage>
</organism>
<keyword evidence="1" id="KW-1133">Transmembrane helix</keyword>
<feature type="transmembrane region" description="Helical" evidence="1">
    <location>
        <begin position="385"/>
        <end position="404"/>
    </location>
</feature>
<keyword evidence="3" id="KW-1185">Reference proteome</keyword>
<evidence type="ECO:0000313" key="3">
    <source>
        <dbReference type="Proteomes" id="UP001321542"/>
    </source>
</evidence>
<feature type="transmembrane region" description="Helical" evidence="1">
    <location>
        <begin position="886"/>
        <end position="907"/>
    </location>
</feature>
<sequence>MVERLHEEYGLPRGTAAALVAARRVLPVFDGLDELAASHQAAFVEQLARGRWAWTGGGGYVLTCRTNVAEEDHFGIRATRLGRIVRMLPLDARTILSGARWRSPEDEARWQPVALAIETDPEGPLAQAFSSPWILVLALSAYERRDPAELLDRERFPGAEEITRRILDTADPTANFDLWRDADRRRWLRVATRAMGSADDTLLLWWRMAAAYQPMWSVPAMRTLSLILSTLLARLGGSDPLFAGSLVVAVLLQLFLVVFDGEAPRRIGGREPGAPRIRRIARSLLGGLAGCVSGALAVALAVGSRPDGRSVEPADLAVVFVCLSAGVGLALGSGAARGTDAVPPSDHRFGDLGQDRRAALLTASSLTALVGLPMSYAWWGELSARGWTVLASVCVLWFGVVLLLDSAWGRYRLVHAWLAATKELPWRLQSFLDRAAAEGLLTTPEGYGDGCHAFRHDLVRDALVARGGDNNSHRDTVRRFRQEVVDETLALPEAVAYIAYTSDGDLAAEQRAAEHVGSLAERAFDDDLPTIAEAGVEAYERFRQAHLSMVAVQRRPWWAGRALTFAYGALAYAGGIVLFNAMGLVRVGGDVVLLVWVPTIVIGLVVRQSGFLVARRKNWATPLSMILAPYAGLLALTPVHPGRLPTVALVSAALTALTLLAYLNARPHATTHRALHSEDPAHWPEVPATRSRYRDAALQARRDWLTALARDGVMPLLRSRLRVAQDPQNLTFPTIDPSRLTGTRRFDQFVATEAARQTEYHLRELESASIGVSGPRGAGKSSLMQRFCAPDMSTAPDDLLVLVPAPTSYDPREFLIHLFAEVCRRITGQDASADGRPGPEPGRRAVRAQRIGAVLAVVVGVLATIGAILWPDLSGLGRWWSRNPRLLIGTGGYLLAIAGIVWALVLSGRAGREPEQRTGGAEAAAVRHLRTLHYQLTIMRSRTNQLALPAGLQVADAQQVQHTEQVLTYPELVARFRALLDLVALERRPLGGRVVIGIDELDKLGSAEEAERFLNDLKVVFGIRGCHFLVAVSEDALTAFGRHVLDVRTAFDSAFDKVVAVPPLDLAQARTLLELRGVWLPEPYLWLCQVLSGGLPRDLLRAVMSLATAKALRNISELDELARELITEDAHAVLSAQSRHAATLTGANAPAAARWIAEASQAPLDLTDWEQLIYAAPTVPPDEFETRRAVEQVQSYLALCTTLLRTFAEGGPADLALRFDRLNSAGPGPIDRLTTARPKLAAEPDAAWAVVNRYRHETPRMMELPQRL</sequence>
<feature type="transmembrane region" description="Helical" evidence="1">
    <location>
        <begin position="280"/>
        <end position="304"/>
    </location>
</feature>
<feature type="transmembrane region" description="Helical" evidence="1">
    <location>
        <begin position="644"/>
        <end position="663"/>
    </location>
</feature>
<reference evidence="2 3" key="2">
    <citation type="journal article" date="2023" name="ChemBioChem">
        <title>Acyltransferase Domain Exchange between Two Independent Type I Polyketide Synthases in the Same Producer Strain of Macrolide Antibiotics.</title>
        <authorList>
            <person name="Kudo F."/>
            <person name="Kishikawa K."/>
            <person name="Tsuboi K."/>
            <person name="Kido T."/>
            <person name="Usui T."/>
            <person name="Hashimoto J."/>
            <person name="Shin-Ya K."/>
            <person name="Miyanaga A."/>
            <person name="Eguchi T."/>
        </authorList>
    </citation>
    <scope>NUCLEOTIDE SEQUENCE [LARGE SCALE GENOMIC DNA]</scope>
    <source>
        <strain evidence="2 3">A-8890</strain>
    </source>
</reference>
<proteinExistence type="predicted"/>
<accession>A0ABM7FIJ3</accession>
<feature type="transmembrane region" description="Helical" evidence="1">
    <location>
        <begin position="241"/>
        <end position="259"/>
    </location>
</feature>